<evidence type="ECO:0000313" key="3">
    <source>
        <dbReference type="Proteomes" id="UP000827282"/>
    </source>
</evidence>
<gene>
    <name evidence="2" type="ORF">HRTV-29_gp25</name>
</gene>
<dbReference type="Proteomes" id="UP000827282">
    <property type="component" value="Segment"/>
</dbReference>
<feature type="region of interest" description="Disordered" evidence="1">
    <location>
        <begin position="26"/>
        <end position="47"/>
    </location>
</feature>
<sequence>MSDGPFTVSCDRCDFEERTRSYERAKDLVDQHHIPTGHHPTIEEDPV</sequence>
<proteinExistence type="predicted"/>
<dbReference type="Pfam" id="PF24398">
    <property type="entry name" value="DUF7542"/>
    <property type="match status" value="1"/>
</dbReference>
<name>A0AAE9BYM7_9CAUD</name>
<evidence type="ECO:0000256" key="1">
    <source>
        <dbReference type="SAM" id="MobiDB-lite"/>
    </source>
</evidence>
<keyword evidence="3" id="KW-1185">Reference proteome</keyword>
<evidence type="ECO:0000313" key="2">
    <source>
        <dbReference type="EMBL" id="UBF23303.1"/>
    </source>
</evidence>
<dbReference type="InterPro" id="IPR055964">
    <property type="entry name" value="DUF7542"/>
</dbReference>
<reference evidence="2" key="1">
    <citation type="submission" date="2021-05" db="EMBL/GenBank/DDBJ databases">
        <title>Diversity, taxonomy and evolution of archaeal viruses of the class Caudoviricetes.</title>
        <authorList>
            <person name="Liu Y."/>
            <person name="Demina T.A."/>
            <person name="Roux S."/>
            <person name="Aiewsakun P."/>
            <person name="Kazlauskas D."/>
            <person name="Simmonds P."/>
            <person name="Prangishvili D."/>
            <person name="Oksanen H.M."/>
            <person name="Krupovic M."/>
        </authorList>
    </citation>
    <scope>NUCLEOTIDE SEQUENCE</scope>
    <source>
        <strain evidence="2">HRTV-29/29</strain>
    </source>
</reference>
<protein>
    <submittedName>
        <fullName evidence="2">Uncharacterized protein</fullName>
    </submittedName>
</protein>
<accession>A0AAE9BYM7</accession>
<dbReference type="EMBL" id="MZ334526">
    <property type="protein sequence ID" value="UBF23303.1"/>
    <property type="molecule type" value="Genomic_DNA"/>
</dbReference>
<organism evidence="2 3">
    <name type="scientific">Halorubrum tailed virus 29</name>
    <dbReference type="NCBI Taxonomy" id="2878010"/>
    <lineage>
        <taxon>Viruses</taxon>
        <taxon>Duplodnaviria</taxon>
        <taxon>Heunggongvirae</taxon>
        <taxon>Uroviricota</taxon>
        <taxon>Caudoviricetes</taxon>
        <taxon>Kirjokansivirales</taxon>
        <taxon>Haloferuviridae</taxon>
        <taxon>Dpdavirus</taxon>
        <taxon>Dpdavirus caudatum</taxon>
        <taxon>Dpdavirus HRTV29</taxon>
    </lineage>
</organism>